<reference evidence="6" key="1">
    <citation type="submission" date="2023-01" db="EMBL/GenBank/DDBJ databases">
        <title>The genome sequence of Kordiimonadaceae bacterium 6D33.</title>
        <authorList>
            <person name="Liu Y."/>
        </authorList>
    </citation>
    <scope>NUCLEOTIDE SEQUENCE</scope>
    <source>
        <strain evidence="6">6D33</strain>
    </source>
</reference>
<dbReference type="PANTHER" id="PTHR35814">
    <property type="match status" value="1"/>
</dbReference>
<dbReference type="GO" id="GO:0016020">
    <property type="term" value="C:membrane"/>
    <property type="evidence" value="ECO:0007669"/>
    <property type="project" value="UniProtKB-SubCell"/>
</dbReference>
<dbReference type="Pfam" id="PF01124">
    <property type="entry name" value="MAPEG"/>
    <property type="match status" value="1"/>
</dbReference>
<dbReference type="EMBL" id="CP116805">
    <property type="protein sequence ID" value="WCL54991.1"/>
    <property type="molecule type" value="Genomic_DNA"/>
</dbReference>
<feature type="transmembrane region" description="Helical" evidence="5">
    <location>
        <begin position="6"/>
        <end position="23"/>
    </location>
</feature>
<dbReference type="Gene3D" id="1.20.120.550">
    <property type="entry name" value="Membrane associated eicosanoid/glutathione metabolism-like domain"/>
    <property type="match status" value="1"/>
</dbReference>
<evidence type="ECO:0000256" key="1">
    <source>
        <dbReference type="ARBA" id="ARBA00004370"/>
    </source>
</evidence>
<comment type="subcellular location">
    <subcellularLocation>
        <location evidence="1">Membrane</location>
    </subcellularLocation>
</comment>
<name>A0AAF0BMU2_9PROT</name>
<feature type="transmembrane region" description="Helical" evidence="5">
    <location>
        <begin position="104"/>
        <end position="123"/>
    </location>
</feature>
<dbReference type="InterPro" id="IPR001129">
    <property type="entry name" value="Membr-assoc_MAPEG"/>
</dbReference>
<feature type="transmembrane region" description="Helical" evidence="5">
    <location>
        <begin position="73"/>
        <end position="92"/>
    </location>
</feature>
<protein>
    <submittedName>
        <fullName evidence="6">MAPEG family protein</fullName>
    </submittedName>
</protein>
<evidence type="ECO:0000313" key="7">
    <source>
        <dbReference type="Proteomes" id="UP001217500"/>
    </source>
</evidence>
<dbReference type="Proteomes" id="UP001217500">
    <property type="component" value="Chromosome"/>
</dbReference>
<dbReference type="AlphaFoldDB" id="A0AAF0BMU2"/>
<gene>
    <name evidence="6" type="ORF">PH603_04365</name>
</gene>
<organism evidence="6 7">
    <name type="scientific">Gimibacter soli</name>
    <dbReference type="NCBI Taxonomy" id="3024400"/>
    <lineage>
        <taxon>Bacteria</taxon>
        <taxon>Pseudomonadati</taxon>
        <taxon>Pseudomonadota</taxon>
        <taxon>Alphaproteobacteria</taxon>
        <taxon>Kordiimonadales</taxon>
        <taxon>Temperatibacteraceae</taxon>
        <taxon>Gimibacter</taxon>
    </lineage>
</organism>
<keyword evidence="7" id="KW-1185">Reference proteome</keyword>
<keyword evidence="2 5" id="KW-0812">Transmembrane</keyword>
<evidence type="ECO:0000256" key="2">
    <source>
        <dbReference type="ARBA" id="ARBA00022692"/>
    </source>
</evidence>
<evidence type="ECO:0000256" key="4">
    <source>
        <dbReference type="ARBA" id="ARBA00023136"/>
    </source>
</evidence>
<proteinExistence type="predicted"/>
<dbReference type="SUPFAM" id="SSF161084">
    <property type="entry name" value="MAPEG domain-like"/>
    <property type="match status" value="1"/>
</dbReference>
<dbReference type="RefSeq" id="WP_289504737.1">
    <property type="nucleotide sequence ID" value="NZ_CP116805.1"/>
</dbReference>
<dbReference type="PANTHER" id="PTHR35814:SF1">
    <property type="entry name" value="GLUTATHIONE S-TRANSFERASE-RELATED"/>
    <property type="match status" value="1"/>
</dbReference>
<accession>A0AAF0BMU2</accession>
<dbReference type="KEGG" id="gso:PH603_04365"/>
<dbReference type="InterPro" id="IPR023352">
    <property type="entry name" value="MAPEG-like_dom_sf"/>
</dbReference>
<evidence type="ECO:0000313" key="6">
    <source>
        <dbReference type="EMBL" id="WCL54991.1"/>
    </source>
</evidence>
<evidence type="ECO:0000256" key="3">
    <source>
        <dbReference type="ARBA" id="ARBA00022989"/>
    </source>
</evidence>
<evidence type="ECO:0000256" key="5">
    <source>
        <dbReference type="SAM" id="Phobius"/>
    </source>
</evidence>
<keyword evidence="3 5" id="KW-1133">Transmembrane helix</keyword>
<keyword evidence="4 5" id="KW-0472">Membrane</keyword>
<sequence>MPITTISAGFIGLLLLILSANVTKWRGRTKTSIGDGGSSDLLCAIRAQGNLVEYAPVLLILIGLLEYGHASKYIVLAVAVMTVVGRYLHGWGLTRGQAPNMSRFVGTLLTFIALLVGSVAALLKGYGVI</sequence>